<protein>
    <submittedName>
        <fullName evidence="1">855_t:CDS:1</fullName>
    </submittedName>
</protein>
<evidence type="ECO:0000313" key="1">
    <source>
        <dbReference type="EMBL" id="CAG8501656.1"/>
    </source>
</evidence>
<dbReference type="AlphaFoldDB" id="A0A9N9F0U5"/>
<evidence type="ECO:0000313" key="2">
    <source>
        <dbReference type="Proteomes" id="UP000789739"/>
    </source>
</evidence>
<sequence>MSMPLPVDESIAPQDRHRGHCHMWCLPYGNGPIGITNDVIPKTDKSIDDAN</sequence>
<comment type="caution">
    <text evidence="1">The sequence shown here is derived from an EMBL/GenBank/DDBJ whole genome shotgun (WGS) entry which is preliminary data.</text>
</comment>
<gene>
    <name evidence="1" type="ORF">PBRASI_LOCUS2639</name>
</gene>
<dbReference type="EMBL" id="CAJVPI010000212">
    <property type="protein sequence ID" value="CAG8501656.1"/>
    <property type="molecule type" value="Genomic_DNA"/>
</dbReference>
<accession>A0A9N9F0U5</accession>
<organism evidence="1 2">
    <name type="scientific">Paraglomus brasilianum</name>
    <dbReference type="NCBI Taxonomy" id="144538"/>
    <lineage>
        <taxon>Eukaryota</taxon>
        <taxon>Fungi</taxon>
        <taxon>Fungi incertae sedis</taxon>
        <taxon>Mucoromycota</taxon>
        <taxon>Glomeromycotina</taxon>
        <taxon>Glomeromycetes</taxon>
        <taxon>Paraglomerales</taxon>
        <taxon>Paraglomeraceae</taxon>
        <taxon>Paraglomus</taxon>
    </lineage>
</organism>
<proteinExistence type="predicted"/>
<keyword evidence="2" id="KW-1185">Reference proteome</keyword>
<dbReference type="Proteomes" id="UP000789739">
    <property type="component" value="Unassembled WGS sequence"/>
</dbReference>
<reference evidence="1" key="1">
    <citation type="submission" date="2021-06" db="EMBL/GenBank/DDBJ databases">
        <authorList>
            <person name="Kallberg Y."/>
            <person name="Tangrot J."/>
            <person name="Rosling A."/>
        </authorList>
    </citation>
    <scope>NUCLEOTIDE SEQUENCE</scope>
    <source>
        <strain evidence="1">BR232B</strain>
    </source>
</reference>
<name>A0A9N9F0U5_9GLOM</name>